<dbReference type="InterPro" id="IPR002059">
    <property type="entry name" value="CSP_DNA-bd"/>
</dbReference>
<proteinExistence type="predicted"/>
<accession>A0A6C0D1M7</accession>
<protein>
    <recommendedName>
        <fullName evidence="1">CSD domain-containing protein</fullName>
    </recommendedName>
</protein>
<dbReference type="Gene3D" id="2.40.50.140">
    <property type="entry name" value="Nucleic acid-binding proteins"/>
    <property type="match status" value="1"/>
</dbReference>
<evidence type="ECO:0000313" key="2">
    <source>
        <dbReference type="EMBL" id="QHT10471.1"/>
    </source>
</evidence>
<organism evidence="2">
    <name type="scientific">viral metagenome</name>
    <dbReference type="NCBI Taxonomy" id="1070528"/>
    <lineage>
        <taxon>unclassified sequences</taxon>
        <taxon>metagenomes</taxon>
        <taxon>organismal metagenomes</taxon>
    </lineage>
</organism>
<dbReference type="SMART" id="SM00357">
    <property type="entry name" value="CSP"/>
    <property type="match status" value="1"/>
</dbReference>
<dbReference type="PANTHER" id="PTHR46565:SF20">
    <property type="entry name" value="COLD SHOCK DOMAIN-CONTAINING PROTEIN 4"/>
    <property type="match status" value="1"/>
</dbReference>
<dbReference type="EMBL" id="MN739521">
    <property type="protein sequence ID" value="QHT10471.1"/>
    <property type="molecule type" value="Genomic_DNA"/>
</dbReference>
<sequence length="98" mass="11313">MNIKIVHTYMYMTTVGYFQVKWFKKQSGFGFATDENGQDIFCHHSDIKIDGYKYLKRGEIVTGTKIEMEGGKTKLGEIRGVSNFPLMCQLDKHEPREA</sequence>
<name>A0A6C0D1M7_9ZZZZ</name>
<evidence type="ECO:0000259" key="1">
    <source>
        <dbReference type="PROSITE" id="PS51857"/>
    </source>
</evidence>
<dbReference type="SUPFAM" id="SSF50249">
    <property type="entry name" value="Nucleic acid-binding proteins"/>
    <property type="match status" value="1"/>
</dbReference>
<dbReference type="Pfam" id="PF00313">
    <property type="entry name" value="CSD"/>
    <property type="match status" value="1"/>
</dbReference>
<dbReference type="InterPro" id="IPR012340">
    <property type="entry name" value="NA-bd_OB-fold"/>
</dbReference>
<dbReference type="PROSITE" id="PS51857">
    <property type="entry name" value="CSD_2"/>
    <property type="match status" value="1"/>
</dbReference>
<dbReference type="GO" id="GO:0003676">
    <property type="term" value="F:nucleic acid binding"/>
    <property type="evidence" value="ECO:0007669"/>
    <property type="project" value="InterPro"/>
</dbReference>
<dbReference type="PANTHER" id="PTHR46565">
    <property type="entry name" value="COLD SHOCK DOMAIN PROTEIN 2"/>
    <property type="match status" value="1"/>
</dbReference>
<dbReference type="PRINTS" id="PR00050">
    <property type="entry name" value="COLDSHOCK"/>
</dbReference>
<dbReference type="CDD" id="cd04458">
    <property type="entry name" value="CSP_CDS"/>
    <property type="match status" value="1"/>
</dbReference>
<reference evidence="2" key="1">
    <citation type="journal article" date="2020" name="Nature">
        <title>Giant virus diversity and host interactions through global metagenomics.</title>
        <authorList>
            <person name="Schulz F."/>
            <person name="Roux S."/>
            <person name="Paez-Espino D."/>
            <person name="Jungbluth S."/>
            <person name="Walsh D.A."/>
            <person name="Denef V.J."/>
            <person name="McMahon K.D."/>
            <person name="Konstantinidis K.T."/>
            <person name="Eloe-Fadrosh E.A."/>
            <person name="Kyrpides N.C."/>
            <person name="Woyke T."/>
        </authorList>
    </citation>
    <scope>NUCLEOTIDE SEQUENCE</scope>
    <source>
        <strain evidence="2">GVMAG-M-3300023174-107</strain>
    </source>
</reference>
<dbReference type="InterPro" id="IPR011129">
    <property type="entry name" value="CSD"/>
</dbReference>
<feature type="domain" description="CSD" evidence="1">
    <location>
        <begin position="15"/>
        <end position="80"/>
    </location>
</feature>
<dbReference type="AlphaFoldDB" id="A0A6C0D1M7"/>